<evidence type="ECO:0000313" key="2">
    <source>
        <dbReference type="Proteomes" id="UP000768524"/>
    </source>
</evidence>
<dbReference type="PANTHER" id="PTHR21485:SF6">
    <property type="entry name" value="N-ACYLNEURAMINATE CYTIDYLYLTRANSFERASE-RELATED"/>
    <property type="match status" value="1"/>
</dbReference>
<dbReference type="CDD" id="cd02513">
    <property type="entry name" value="CMP-NeuAc_Synthase"/>
    <property type="match status" value="1"/>
</dbReference>
<protein>
    <submittedName>
        <fullName evidence="1">Acylneuraminate cytidylyltransferase family protein</fullName>
    </submittedName>
</protein>
<organism evidence="1 2">
    <name type="scientific">Pectobacterium brasiliense</name>
    <dbReference type="NCBI Taxonomy" id="180957"/>
    <lineage>
        <taxon>Bacteria</taxon>
        <taxon>Pseudomonadati</taxon>
        <taxon>Pseudomonadota</taxon>
        <taxon>Gammaproteobacteria</taxon>
        <taxon>Enterobacterales</taxon>
        <taxon>Pectobacteriaceae</taxon>
        <taxon>Pectobacterium</taxon>
    </lineage>
</organism>
<dbReference type="Proteomes" id="UP000768524">
    <property type="component" value="Unassembled WGS sequence"/>
</dbReference>
<dbReference type="EMBL" id="JACGEP010000007">
    <property type="protein sequence ID" value="MBN3050475.1"/>
    <property type="molecule type" value="Genomic_DNA"/>
</dbReference>
<dbReference type="PANTHER" id="PTHR21485">
    <property type="entry name" value="HAD SUPERFAMILY MEMBERS CMAS AND KDSC"/>
    <property type="match status" value="1"/>
</dbReference>
<sequence>MNTINTENELNDVWAIIPARSGSKGFPGKNIYPLDGVPLLAHSIKFAKTLPFVTKVFLSTDSEEYSDIGKKYGAEVPFLRSAAASKDNSMEEDVLWDILQQCNENGIRLPKHVVWLRPTHPIRDYNTYMDAYKKYTEDKYDSVCVVFREDPRIFKTKDEMLCPVINAFDNKSMVRRQDCEEYFRIFSGEIFKFPKIYDERFLGNKIGYVIAPNACRVDIDYKEDIEYINYLLSTREGKKRYRKYLNY</sequence>
<keyword evidence="1" id="KW-0808">Transferase</keyword>
<dbReference type="SUPFAM" id="SSF53448">
    <property type="entry name" value="Nucleotide-diphospho-sugar transferases"/>
    <property type="match status" value="1"/>
</dbReference>
<comment type="caution">
    <text evidence="1">The sequence shown here is derived from an EMBL/GenBank/DDBJ whole genome shotgun (WGS) entry which is preliminary data.</text>
</comment>
<dbReference type="GO" id="GO:0008781">
    <property type="term" value="F:N-acylneuraminate cytidylyltransferase activity"/>
    <property type="evidence" value="ECO:0007669"/>
    <property type="project" value="TreeGrafter"/>
</dbReference>
<dbReference type="InterPro" id="IPR050793">
    <property type="entry name" value="CMP-NeuNAc_synthase"/>
</dbReference>
<proteinExistence type="predicted"/>
<gene>
    <name evidence="1" type="ORF">H4F45_03025</name>
</gene>
<dbReference type="Pfam" id="PF02348">
    <property type="entry name" value="CTP_transf_3"/>
    <property type="match status" value="1"/>
</dbReference>
<dbReference type="AlphaFoldDB" id="A0AAE2WBW3"/>
<dbReference type="RefSeq" id="WP_205558965.1">
    <property type="nucleotide sequence ID" value="NZ_JACGEP010000007.1"/>
</dbReference>
<accession>A0AAE2WBW3</accession>
<dbReference type="Gene3D" id="3.90.550.10">
    <property type="entry name" value="Spore Coat Polysaccharide Biosynthesis Protein SpsA, Chain A"/>
    <property type="match status" value="1"/>
</dbReference>
<evidence type="ECO:0000313" key="1">
    <source>
        <dbReference type="EMBL" id="MBN3050475.1"/>
    </source>
</evidence>
<dbReference type="InterPro" id="IPR003329">
    <property type="entry name" value="Cytidylyl_trans"/>
</dbReference>
<keyword evidence="1" id="KW-0548">Nucleotidyltransferase</keyword>
<dbReference type="InterPro" id="IPR029044">
    <property type="entry name" value="Nucleotide-diphossugar_trans"/>
</dbReference>
<reference evidence="1" key="1">
    <citation type="submission" date="2020-07" db="EMBL/GenBank/DDBJ databases">
        <title>A pangenomic view of the genus Pectobacterium provides insights into genome organization, phylogeny, and virulence.</title>
        <authorList>
            <person name="Jonkheer E."/>
            <person name="Brankovics B."/>
            <person name="Houwers I."/>
            <person name="Van Der Wolf J."/>
            <person name="Bonants P."/>
            <person name="Vreeburg R."/>
            <person name="Bollema R."/>
            <person name="De Haan J."/>
            <person name="Berke L."/>
            <person name="De Ridder D."/>
            <person name="Smit S."/>
            <person name="Van Der Lee T.A.J."/>
        </authorList>
    </citation>
    <scope>NUCLEOTIDE SEQUENCE</scope>
    <source>
        <strain evidence="1">NAK:433</strain>
    </source>
</reference>
<name>A0AAE2WBW3_9GAMM</name>